<dbReference type="EMBL" id="MEVL01000022">
    <property type="protein sequence ID" value="OGC60216.1"/>
    <property type="molecule type" value="Genomic_DNA"/>
</dbReference>
<dbReference type="InterPro" id="IPR002575">
    <property type="entry name" value="Aminoglycoside_PTrfase"/>
</dbReference>
<reference evidence="2 3" key="1">
    <citation type="journal article" date="2016" name="Nat. Commun.">
        <title>Thousands of microbial genomes shed light on interconnected biogeochemical processes in an aquifer system.</title>
        <authorList>
            <person name="Anantharaman K."/>
            <person name="Brown C.T."/>
            <person name="Hug L.A."/>
            <person name="Sharon I."/>
            <person name="Castelle C.J."/>
            <person name="Probst A.J."/>
            <person name="Thomas B.C."/>
            <person name="Singh A."/>
            <person name="Wilkins M.J."/>
            <person name="Karaoz U."/>
            <person name="Brodie E.L."/>
            <person name="Williams K.H."/>
            <person name="Hubbard S.S."/>
            <person name="Banfield J.F."/>
        </authorList>
    </citation>
    <scope>NUCLEOTIDE SEQUENCE [LARGE SCALE GENOMIC DNA]</scope>
</reference>
<organism evidence="2 3">
    <name type="scientific">candidate division WWE3 bacterium RIFCSPLOWO2_01_FULL_53_14</name>
    <dbReference type="NCBI Taxonomy" id="1802628"/>
    <lineage>
        <taxon>Bacteria</taxon>
        <taxon>Katanobacteria</taxon>
    </lineage>
</organism>
<name>A0A1F4VSN4_UNCKA</name>
<evidence type="ECO:0000313" key="3">
    <source>
        <dbReference type="Proteomes" id="UP000176967"/>
    </source>
</evidence>
<dbReference type="STRING" id="1802628.A2890_01755"/>
<dbReference type="InterPro" id="IPR011009">
    <property type="entry name" value="Kinase-like_dom_sf"/>
</dbReference>
<dbReference type="Proteomes" id="UP000176967">
    <property type="component" value="Unassembled WGS sequence"/>
</dbReference>
<dbReference type="Pfam" id="PF01636">
    <property type="entry name" value="APH"/>
    <property type="match status" value="1"/>
</dbReference>
<accession>A0A1F4VSN4</accession>
<gene>
    <name evidence="2" type="ORF">A2890_01755</name>
</gene>
<protein>
    <recommendedName>
        <fullName evidence="1">Aminoglycoside phosphotransferase domain-containing protein</fullName>
    </recommendedName>
</protein>
<proteinExistence type="predicted"/>
<comment type="caution">
    <text evidence="2">The sequence shown here is derived from an EMBL/GenBank/DDBJ whole genome shotgun (WGS) entry which is preliminary data.</text>
</comment>
<evidence type="ECO:0000313" key="2">
    <source>
        <dbReference type="EMBL" id="OGC60216.1"/>
    </source>
</evidence>
<dbReference type="PANTHER" id="PTHR21064:SF5">
    <property type="entry name" value="SLR1880 PROTEIN"/>
    <property type="match status" value="1"/>
</dbReference>
<feature type="domain" description="Aminoglycoside phosphotransferase" evidence="1">
    <location>
        <begin position="21"/>
        <end position="246"/>
    </location>
</feature>
<dbReference type="Gene3D" id="3.30.200.20">
    <property type="entry name" value="Phosphorylase Kinase, domain 1"/>
    <property type="match status" value="1"/>
</dbReference>
<dbReference type="Gene3D" id="3.90.1200.10">
    <property type="match status" value="1"/>
</dbReference>
<evidence type="ECO:0000259" key="1">
    <source>
        <dbReference type="Pfam" id="PF01636"/>
    </source>
</evidence>
<dbReference type="PANTHER" id="PTHR21064">
    <property type="entry name" value="AMINOGLYCOSIDE PHOSPHOTRANSFERASE DOMAIN-CONTAINING PROTEIN-RELATED"/>
    <property type="match status" value="1"/>
</dbReference>
<sequence>MSAIPSKVVSAYDLGRVFSTERIPIGFIHQTYKIQAEKGTFILQRMHPILSSEAVAEDFWAVTQFLKKHRFPAPEGVPNKDGKFLTPDGLNVWRMQTFLPGETMETIGSPATAYEAGLIFARFHRTLNKIEHQFRAPVILHNTEECYAAFQQAVKKYSGTDLLKQVAPEVEFVADELPKLFLPHDLPLRVIHGDPKITNILFDEHGKAEAIIDLDNCNRQDILGELGDAFRSWCGKEEEDPKNEFRLDLFQAGWKGYSKGAQGFLIAREKEYLPQALGTITLELASRFLTDYFNDSYFGWDDRRYGSRRAHNLARARGQIALYQDLRKKMGEVREIVKESAFLPGRPL</sequence>
<dbReference type="SUPFAM" id="SSF56112">
    <property type="entry name" value="Protein kinase-like (PK-like)"/>
    <property type="match status" value="1"/>
</dbReference>
<dbReference type="AlphaFoldDB" id="A0A1F4VSN4"/>
<dbReference type="InterPro" id="IPR050249">
    <property type="entry name" value="Pseudomonas-type_ThrB"/>
</dbReference>